<keyword evidence="1" id="KW-0732">Signal</keyword>
<feature type="signal peptide" evidence="1">
    <location>
        <begin position="1"/>
        <end position="47"/>
    </location>
</feature>
<dbReference type="Proteomes" id="UP000645555">
    <property type="component" value="Unassembled WGS sequence"/>
</dbReference>
<comment type="caution">
    <text evidence="2">The sequence shown here is derived from an EMBL/GenBank/DDBJ whole genome shotgun (WGS) entry which is preliminary data.</text>
</comment>
<evidence type="ECO:0008006" key="4">
    <source>
        <dbReference type="Google" id="ProtNLM"/>
    </source>
</evidence>
<dbReference type="EMBL" id="BMWD01000038">
    <property type="protein sequence ID" value="GGX93262.1"/>
    <property type="molecule type" value="Genomic_DNA"/>
</dbReference>
<evidence type="ECO:0000256" key="1">
    <source>
        <dbReference type="SAM" id="SignalP"/>
    </source>
</evidence>
<proteinExistence type="predicted"/>
<evidence type="ECO:0000313" key="3">
    <source>
        <dbReference type="Proteomes" id="UP000645555"/>
    </source>
</evidence>
<dbReference type="AlphaFoldDB" id="A0A918NSU4"/>
<reference evidence="2" key="1">
    <citation type="journal article" date="2014" name="Int. J. Syst. Evol. Microbiol.">
        <title>Complete genome sequence of Corynebacterium casei LMG S-19264T (=DSM 44701T), isolated from a smear-ripened cheese.</title>
        <authorList>
            <consortium name="US DOE Joint Genome Institute (JGI-PGF)"/>
            <person name="Walter F."/>
            <person name="Albersmeier A."/>
            <person name="Kalinowski J."/>
            <person name="Ruckert C."/>
        </authorList>
    </citation>
    <scope>NUCLEOTIDE SEQUENCE</scope>
    <source>
        <strain evidence="2">JCM 4956</strain>
    </source>
</reference>
<reference evidence="2" key="2">
    <citation type="submission" date="2020-09" db="EMBL/GenBank/DDBJ databases">
        <authorList>
            <person name="Sun Q."/>
            <person name="Ohkuma M."/>
        </authorList>
    </citation>
    <scope>NUCLEOTIDE SEQUENCE</scope>
    <source>
        <strain evidence="2">JCM 4956</strain>
    </source>
</reference>
<gene>
    <name evidence="2" type="ORF">GCM10010515_70240</name>
</gene>
<feature type="chain" id="PRO_5037594490" description="Alpha/beta hydrolase" evidence="1">
    <location>
        <begin position="48"/>
        <end position="74"/>
    </location>
</feature>
<keyword evidence="3" id="KW-1185">Reference proteome</keyword>
<organism evidence="2 3">
    <name type="scientific">Streptomyces fructofermentans</name>
    <dbReference type="NCBI Taxonomy" id="152141"/>
    <lineage>
        <taxon>Bacteria</taxon>
        <taxon>Bacillati</taxon>
        <taxon>Actinomycetota</taxon>
        <taxon>Actinomycetes</taxon>
        <taxon>Kitasatosporales</taxon>
        <taxon>Streptomycetaceae</taxon>
        <taxon>Streptomyces</taxon>
    </lineage>
</organism>
<evidence type="ECO:0000313" key="2">
    <source>
        <dbReference type="EMBL" id="GGX93262.1"/>
    </source>
</evidence>
<protein>
    <recommendedName>
        <fullName evidence="4">Alpha/beta hydrolase</fullName>
    </recommendedName>
</protein>
<accession>A0A918NSU4</accession>
<sequence>MACGQCRQQSASTTWKSGLKPVRLPKLASLAVLLPAAALISAGPSLASESGGHPEPHEGTKPTVVLVHGASLIS</sequence>
<name>A0A918NSU4_9ACTN</name>